<dbReference type="AlphaFoldDB" id="X1ST81"/>
<dbReference type="Pfam" id="PF02558">
    <property type="entry name" value="ApbA"/>
    <property type="match status" value="1"/>
</dbReference>
<dbReference type="SUPFAM" id="SSF48179">
    <property type="entry name" value="6-phosphogluconate dehydrogenase C-terminal domain-like"/>
    <property type="match status" value="1"/>
</dbReference>
<feature type="domain" description="Ketopantoate reductase C-terminal" evidence="2">
    <location>
        <begin position="160"/>
        <end position="282"/>
    </location>
</feature>
<dbReference type="PANTHER" id="PTHR21708">
    <property type="entry name" value="PROBABLE 2-DEHYDROPANTOATE 2-REDUCTASE"/>
    <property type="match status" value="1"/>
</dbReference>
<dbReference type="GO" id="GO:0005737">
    <property type="term" value="C:cytoplasm"/>
    <property type="evidence" value="ECO:0007669"/>
    <property type="project" value="TreeGrafter"/>
</dbReference>
<comment type="caution">
    <text evidence="3">The sequence shown here is derived from an EMBL/GenBank/DDBJ whole genome shotgun (WGS) entry which is preliminary data.</text>
</comment>
<dbReference type="Gene3D" id="1.10.1040.10">
    <property type="entry name" value="N-(1-d-carboxylethyl)-l-norvaline Dehydrogenase, domain 2"/>
    <property type="match status" value="1"/>
</dbReference>
<proteinExistence type="predicted"/>
<evidence type="ECO:0008006" key="4">
    <source>
        <dbReference type="Google" id="ProtNLM"/>
    </source>
</evidence>
<dbReference type="InterPro" id="IPR008927">
    <property type="entry name" value="6-PGluconate_DH-like_C_sf"/>
</dbReference>
<dbReference type="Gene3D" id="3.40.50.720">
    <property type="entry name" value="NAD(P)-binding Rossmann-like Domain"/>
    <property type="match status" value="1"/>
</dbReference>
<dbReference type="InterPro" id="IPR013328">
    <property type="entry name" value="6PGD_dom2"/>
</dbReference>
<name>X1ST81_9ZZZZ</name>
<feature type="non-terminal residue" evidence="3">
    <location>
        <position position="1"/>
    </location>
</feature>
<protein>
    <recommendedName>
        <fullName evidence="4">2-dehydropantoate 2-reductase</fullName>
    </recommendedName>
</protein>
<sequence>HLARIGQNVLLIGRPGHVRAINEHSLHLITPTGTHILRIPAVTGPDQIDFRFDDVVFLCVKGQDTEGALRALRAVTEDVPIFCFQNGVRNEEIATQYFPRVYGVMVRVGANYLTDGEVVARLDPPGLFVIGCYPEGTDELIEVVATKLRTAGFLVKTTPDVMPYKWGKLMGNVANAIDAITNVRRDNIDPIIRVAQQEFRNILTQAGIRWVSREELALEWPEITAPPRGKLDTEVRSSTWQSLARNQGTVETEFLNGEVVRLAMKLGHQAPINETLLRISQEMATTHEP</sequence>
<dbReference type="PANTHER" id="PTHR21708:SF26">
    <property type="entry name" value="2-DEHYDROPANTOATE 2-REDUCTASE"/>
    <property type="match status" value="1"/>
</dbReference>
<accession>X1ST81</accession>
<dbReference type="InterPro" id="IPR013752">
    <property type="entry name" value="KPA_reductase"/>
</dbReference>
<dbReference type="EMBL" id="BARW01015568">
    <property type="protein sequence ID" value="GAI96287.1"/>
    <property type="molecule type" value="Genomic_DNA"/>
</dbReference>
<dbReference type="InterPro" id="IPR013332">
    <property type="entry name" value="KPR_N"/>
</dbReference>
<feature type="domain" description="Ketopantoate reductase N-terminal" evidence="1">
    <location>
        <begin position="2"/>
        <end position="134"/>
    </location>
</feature>
<dbReference type="InterPro" id="IPR051402">
    <property type="entry name" value="KPR-Related"/>
</dbReference>
<reference evidence="3" key="1">
    <citation type="journal article" date="2014" name="Front. Microbiol.">
        <title>High frequency of phylogenetically diverse reductive dehalogenase-homologous genes in deep subseafloor sedimentary metagenomes.</title>
        <authorList>
            <person name="Kawai M."/>
            <person name="Futagami T."/>
            <person name="Toyoda A."/>
            <person name="Takaki Y."/>
            <person name="Nishi S."/>
            <person name="Hori S."/>
            <person name="Arai W."/>
            <person name="Tsubouchi T."/>
            <person name="Morono Y."/>
            <person name="Uchiyama I."/>
            <person name="Ito T."/>
            <person name="Fujiyama A."/>
            <person name="Inagaki F."/>
            <person name="Takami H."/>
        </authorList>
    </citation>
    <scope>NUCLEOTIDE SEQUENCE</scope>
    <source>
        <strain evidence="3">Expedition CK06-06</strain>
    </source>
</reference>
<evidence type="ECO:0000313" key="3">
    <source>
        <dbReference type="EMBL" id="GAI96287.1"/>
    </source>
</evidence>
<dbReference type="Pfam" id="PF08546">
    <property type="entry name" value="ApbA_C"/>
    <property type="match status" value="1"/>
</dbReference>
<organism evidence="3">
    <name type="scientific">marine sediment metagenome</name>
    <dbReference type="NCBI Taxonomy" id="412755"/>
    <lineage>
        <taxon>unclassified sequences</taxon>
        <taxon>metagenomes</taxon>
        <taxon>ecological metagenomes</taxon>
    </lineage>
</organism>
<feature type="non-terminal residue" evidence="3">
    <location>
        <position position="289"/>
    </location>
</feature>
<evidence type="ECO:0000259" key="1">
    <source>
        <dbReference type="Pfam" id="PF02558"/>
    </source>
</evidence>
<evidence type="ECO:0000259" key="2">
    <source>
        <dbReference type="Pfam" id="PF08546"/>
    </source>
</evidence>
<gene>
    <name evidence="3" type="ORF">S12H4_27292</name>
</gene>